<organism evidence="15 16">
    <name type="scientific">Trichomonas vaginalis (strain ATCC PRA-98 / G3)</name>
    <dbReference type="NCBI Taxonomy" id="412133"/>
    <lineage>
        <taxon>Eukaryota</taxon>
        <taxon>Metamonada</taxon>
        <taxon>Parabasalia</taxon>
        <taxon>Trichomonadida</taxon>
        <taxon>Trichomonadidae</taxon>
        <taxon>Trichomonas</taxon>
    </lineage>
</organism>
<dbReference type="PANTHER" id="PTHR12424">
    <property type="entry name" value="TWEETY-RELATED"/>
    <property type="match status" value="1"/>
</dbReference>
<dbReference type="VEuPathDB" id="TrichDB:TVAGG3_0310580"/>
<keyword evidence="10" id="KW-0325">Glycoprotein</keyword>
<proteinExistence type="inferred from homology"/>
<keyword evidence="13" id="KW-0175">Coiled coil</keyword>
<feature type="transmembrane region" description="Helical" evidence="14">
    <location>
        <begin position="70"/>
        <end position="94"/>
    </location>
</feature>
<keyword evidence="3" id="KW-0813">Transport</keyword>
<dbReference type="RefSeq" id="XP_001310972.1">
    <property type="nucleotide sequence ID" value="XM_001310971.1"/>
</dbReference>
<keyword evidence="8 14" id="KW-0472">Membrane</keyword>
<keyword evidence="4" id="KW-1003">Cell membrane</keyword>
<dbReference type="Gene3D" id="1.20.120.20">
    <property type="entry name" value="Apolipoprotein"/>
    <property type="match status" value="1"/>
</dbReference>
<keyword evidence="5 14" id="KW-0812">Transmembrane</keyword>
<keyword evidence="16" id="KW-1185">Reference proteome</keyword>
<dbReference type="OrthoDB" id="10689459at2759"/>
<evidence type="ECO:0000256" key="10">
    <source>
        <dbReference type="ARBA" id="ARBA00023180"/>
    </source>
</evidence>
<gene>
    <name evidence="15" type="ORF">TVAG_275520</name>
</gene>
<dbReference type="KEGG" id="tva:4755832"/>
<evidence type="ECO:0000256" key="6">
    <source>
        <dbReference type="ARBA" id="ARBA00022989"/>
    </source>
</evidence>
<feature type="transmembrane region" description="Helical" evidence="14">
    <location>
        <begin position="115"/>
        <end position="136"/>
    </location>
</feature>
<comment type="subcellular location">
    <subcellularLocation>
        <location evidence="1">Cell membrane</location>
        <topology evidence="1">Multi-pass membrane protein</topology>
    </subcellularLocation>
</comment>
<feature type="transmembrane region" description="Helical" evidence="14">
    <location>
        <begin position="367"/>
        <end position="393"/>
    </location>
</feature>
<feature type="transmembrane region" description="Helical" evidence="14">
    <location>
        <begin position="330"/>
        <end position="355"/>
    </location>
</feature>
<feature type="coiled-coil region" evidence="13">
    <location>
        <begin position="255"/>
        <end position="289"/>
    </location>
</feature>
<keyword evidence="6 14" id="KW-1133">Transmembrane helix</keyword>
<protein>
    <recommendedName>
        <fullName evidence="17">Prominin</fullName>
    </recommendedName>
</protein>
<evidence type="ECO:0008006" key="17">
    <source>
        <dbReference type="Google" id="ProtNLM"/>
    </source>
</evidence>
<sequence>MIFVFFLIWKLKAEDLPKDCKSDSASGLGKFVYKAYQGIAPSANKVFKLNQMITRKEPIYEFDPDKHMEYLASLTGFIAVILIILVIVILFFLISQCGACCCFKPTKGKKFTWSGAIVHLVFIAVMVVSLVLFYFASGSIVSGVNNAAVLNKNIHSFVEGAFDAVLSTVGAAINLINDLVKKAEETFRKFIHTVNSTLNDVQSNVTQAVTKSEEAKNYSEGELKTAADEVNNEFKSCCNGCDKKLINNDSIVSKLSDIYSKMKEFQNNIQKINETQEKIQKSIDEINNSVKGKIEDFSGKINESINKVDYKQIYKYTDEGDAYIQKAKKLIGPVVIIAVVIISIIIAVYAIIFFFNKGCCRCLACSFPAFGFLFALLLGLPCLVFAILVPTFYSACPKAETLITKYASSVIPSDTDINSVLYCNGTDKSLYRLLKFGEKFKINEKLDEFKKKLEGTLTAVNATETLKALNDVVNINQSSLNLEGLTEAIGKKDELKKMTEKCSNKTTEINGKIDEYFNKLNSSLKHKLDEMTKYVLNSINRSSQISPQMANATNTTQNLLNEFFVEFNVVVVDGLSEKLQCDKVCSIYVPVRNALCVNLVNGGSFWLISCLIMVIGCIAVMFTVCCRRKTMRNLDASSDSSSFFVYSEDSYKYSD</sequence>
<evidence type="ECO:0000256" key="5">
    <source>
        <dbReference type="ARBA" id="ARBA00022692"/>
    </source>
</evidence>
<dbReference type="GO" id="GO:0072320">
    <property type="term" value="F:volume-sensitive chloride channel activity"/>
    <property type="evidence" value="ECO:0000318"/>
    <property type="project" value="GO_Central"/>
</dbReference>
<dbReference type="GO" id="GO:0034707">
    <property type="term" value="C:chloride channel complex"/>
    <property type="evidence" value="ECO:0007669"/>
    <property type="project" value="UniProtKB-KW"/>
</dbReference>
<feature type="transmembrane region" description="Helical" evidence="14">
    <location>
        <begin position="605"/>
        <end position="625"/>
    </location>
</feature>
<evidence type="ECO:0000256" key="7">
    <source>
        <dbReference type="ARBA" id="ARBA00023065"/>
    </source>
</evidence>
<dbReference type="Proteomes" id="UP000001542">
    <property type="component" value="Unassembled WGS sequence"/>
</dbReference>
<dbReference type="AlphaFoldDB" id="A2FAQ6"/>
<evidence type="ECO:0000313" key="16">
    <source>
        <dbReference type="Proteomes" id="UP000001542"/>
    </source>
</evidence>
<reference evidence="15" key="1">
    <citation type="submission" date="2006-10" db="EMBL/GenBank/DDBJ databases">
        <authorList>
            <person name="Amadeo P."/>
            <person name="Zhao Q."/>
            <person name="Wortman J."/>
            <person name="Fraser-Liggett C."/>
            <person name="Carlton J."/>
        </authorList>
    </citation>
    <scope>NUCLEOTIDE SEQUENCE</scope>
    <source>
        <strain evidence="15">G3</strain>
    </source>
</reference>
<dbReference type="VEuPathDB" id="TrichDB:TVAG_275520"/>
<dbReference type="InterPro" id="IPR006990">
    <property type="entry name" value="Tweety"/>
</dbReference>
<comment type="similarity">
    <text evidence="2">Belongs to the tweety family.</text>
</comment>
<evidence type="ECO:0000256" key="1">
    <source>
        <dbReference type="ARBA" id="ARBA00004651"/>
    </source>
</evidence>
<evidence type="ECO:0000256" key="13">
    <source>
        <dbReference type="SAM" id="Coils"/>
    </source>
</evidence>
<evidence type="ECO:0000256" key="2">
    <source>
        <dbReference type="ARBA" id="ARBA00009849"/>
    </source>
</evidence>
<reference evidence="15" key="2">
    <citation type="journal article" date="2007" name="Science">
        <title>Draft genome sequence of the sexually transmitted pathogen Trichomonas vaginalis.</title>
        <authorList>
            <person name="Carlton J.M."/>
            <person name="Hirt R.P."/>
            <person name="Silva J.C."/>
            <person name="Delcher A.L."/>
            <person name="Schatz M."/>
            <person name="Zhao Q."/>
            <person name="Wortman J.R."/>
            <person name="Bidwell S.L."/>
            <person name="Alsmark U.C.M."/>
            <person name="Besteiro S."/>
            <person name="Sicheritz-Ponten T."/>
            <person name="Noel C.J."/>
            <person name="Dacks J.B."/>
            <person name="Foster P.G."/>
            <person name="Simillion C."/>
            <person name="Van de Peer Y."/>
            <person name="Miranda-Saavedra D."/>
            <person name="Barton G.J."/>
            <person name="Westrop G.D."/>
            <person name="Mueller S."/>
            <person name="Dessi D."/>
            <person name="Fiori P.L."/>
            <person name="Ren Q."/>
            <person name="Paulsen I."/>
            <person name="Zhang H."/>
            <person name="Bastida-Corcuera F.D."/>
            <person name="Simoes-Barbosa A."/>
            <person name="Brown M.T."/>
            <person name="Hayes R.D."/>
            <person name="Mukherjee M."/>
            <person name="Okumura C.Y."/>
            <person name="Schneider R."/>
            <person name="Smith A.J."/>
            <person name="Vanacova S."/>
            <person name="Villalvazo M."/>
            <person name="Haas B.J."/>
            <person name="Pertea M."/>
            <person name="Feldblyum T.V."/>
            <person name="Utterback T.R."/>
            <person name="Shu C.L."/>
            <person name="Osoegawa K."/>
            <person name="de Jong P.J."/>
            <person name="Hrdy I."/>
            <person name="Horvathova L."/>
            <person name="Zubacova Z."/>
            <person name="Dolezal P."/>
            <person name="Malik S.B."/>
            <person name="Logsdon J.M. Jr."/>
            <person name="Henze K."/>
            <person name="Gupta A."/>
            <person name="Wang C.C."/>
            <person name="Dunne R.L."/>
            <person name="Upcroft J.A."/>
            <person name="Upcroft P."/>
            <person name="White O."/>
            <person name="Salzberg S.L."/>
            <person name="Tang P."/>
            <person name="Chiu C.-H."/>
            <person name="Lee Y.-S."/>
            <person name="Embley T.M."/>
            <person name="Coombs G.H."/>
            <person name="Mottram J.C."/>
            <person name="Tachezy J."/>
            <person name="Fraser-Liggett C.M."/>
            <person name="Johnson P.J."/>
        </authorList>
    </citation>
    <scope>NUCLEOTIDE SEQUENCE [LARGE SCALE GENOMIC DNA]</scope>
    <source>
        <strain evidence="15">G3</strain>
    </source>
</reference>
<accession>A2FAQ6</accession>
<evidence type="ECO:0000256" key="14">
    <source>
        <dbReference type="SAM" id="Phobius"/>
    </source>
</evidence>
<evidence type="ECO:0000256" key="3">
    <source>
        <dbReference type="ARBA" id="ARBA00022448"/>
    </source>
</evidence>
<keyword evidence="11" id="KW-0868">Chloride</keyword>
<evidence type="ECO:0000256" key="8">
    <source>
        <dbReference type="ARBA" id="ARBA00023136"/>
    </source>
</evidence>
<dbReference type="PANTHER" id="PTHR12424:SF8">
    <property type="entry name" value="PROTEIN TWEETY"/>
    <property type="match status" value="1"/>
</dbReference>
<dbReference type="STRING" id="5722.A2FAQ6"/>
<evidence type="ECO:0000256" key="9">
    <source>
        <dbReference type="ARBA" id="ARBA00023173"/>
    </source>
</evidence>
<dbReference type="EMBL" id="DS113691">
    <property type="protein sequence ID" value="EAX98042.1"/>
    <property type="molecule type" value="Genomic_DNA"/>
</dbReference>
<evidence type="ECO:0000313" key="15">
    <source>
        <dbReference type="EMBL" id="EAX98042.1"/>
    </source>
</evidence>
<name>A2FAQ6_TRIV3</name>
<keyword evidence="9" id="KW-0869">Chloride channel</keyword>
<evidence type="ECO:0000256" key="11">
    <source>
        <dbReference type="ARBA" id="ARBA00023214"/>
    </source>
</evidence>
<dbReference type="GO" id="GO:0005229">
    <property type="term" value="F:intracellularly calcium-gated chloride channel activity"/>
    <property type="evidence" value="ECO:0000318"/>
    <property type="project" value="GO_Central"/>
</dbReference>
<keyword evidence="7" id="KW-0406">Ion transport</keyword>
<dbReference type="GO" id="GO:0005886">
    <property type="term" value="C:plasma membrane"/>
    <property type="evidence" value="ECO:0000318"/>
    <property type="project" value="GO_Central"/>
</dbReference>
<keyword evidence="12" id="KW-0407">Ion channel</keyword>
<dbReference type="InParanoid" id="A2FAQ6"/>
<evidence type="ECO:0000256" key="4">
    <source>
        <dbReference type="ARBA" id="ARBA00022475"/>
    </source>
</evidence>
<evidence type="ECO:0000256" key="12">
    <source>
        <dbReference type="ARBA" id="ARBA00023303"/>
    </source>
</evidence>